<dbReference type="InterPro" id="IPR024079">
    <property type="entry name" value="MetalloPept_cat_dom_sf"/>
</dbReference>
<dbReference type="OrthoDB" id="7220105at2"/>
<accession>A0A327M3N4</accession>
<dbReference type="Gene3D" id="3.40.390.10">
    <property type="entry name" value="Collagenase (Catalytic Domain)"/>
    <property type="match status" value="1"/>
</dbReference>
<evidence type="ECO:0000313" key="2">
    <source>
        <dbReference type="Proteomes" id="UP000249065"/>
    </source>
</evidence>
<evidence type="ECO:0000313" key="1">
    <source>
        <dbReference type="EMBL" id="RAI54678.1"/>
    </source>
</evidence>
<comment type="caution">
    <text evidence="1">The sequence shown here is derived from an EMBL/GenBank/DDBJ whole genome shotgun (WGS) entry which is preliminary data.</text>
</comment>
<dbReference type="AlphaFoldDB" id="A0A327M3N4"/>
<dbReference type="RefSeq" id="WP_111472689.1">
    <property type="nucleotide sequence ID" value="NZ_QLIX01000041.1"/>
</dbReference>
<sequence>MAFAYTVSVIDAAGAVDDAALRALTEAAAAQWSQYIHGFGSIDIQVTVTATTRANARAATTNPIGTSGSLTLYETSPATELQTGRDLNGAAPDILINVDPGFLAFFSLDPGSAPPTGKADGLGLMMHEIGHGLGFVSLRNPDTGAFAGAASTWDAALLETANGLFFGGATARAVHGGPVAVTTLRNGEQYSHIGNSLNEEIGWDLMNGVATVTGRRYPISDLDLAMLKDIGLPVISGVNGDPLLDPFFYAATYPAVTAARLSAVDHYNQWGWRDGLDPSAAFSTLGYRAANSDVAAAGLNPLLHFEQFGWREGRDAVAWFDTTLYLARNPDVAAIGVDPLVHYLSFGRFEGRAAYSAIGAPDSFTHGAFDAEYYLLANPDVARLALAAGGDPAARAYAQYQASGWREGRDPNSVFKVKDYLAANPDVQAAGLDPLLHYDTYGWREGRDPAAGFDTRAYLAAYADVADAGVDPLLHYLQYGALEGRSTFGDGVIA</sequence>
<organism evidence="1 2">
    <name type="scientific">Roseicella frigidaeris</name>
    <dbReference type="NCBI Taxonomy" id="2230885"/>
    <lineage>
        <taxon>Bacteria</taxon>
        <taxon>Pseudomonadati</taxon>
        <taxon>Pseudomonadota</taxon>
        <taxon>Alphaproteobacteria</taxon>
        <taxon>Acetobacterales</taxon>
        <taxon>Roseomonadaceae</taxon>
        <taxon>Roseicella</taxon>
    </lineage>
</organism>
<protein>
    <submittedName>
        <fullName evidence="1">Uncharacterized protein</fullName>
    </submittedName>
</protein>
<reference evidence="2" key="1">
    <citation type="submission" date="2018-06" db="EMBL/GenBank/DDBJ databases">
        <authorList>
            <person name="Khan S.A."/>
        </authorList>
    </citation>
    <scope>NUCLEOTIDE SEQUENCE [LARGE SCALE GENOMIC DNA]</scope>
    <source>
        <strain evidence="2">DB-1506</strain>
    </source>
</reference>
<name>A0A327M3N4_9PROT</name>
<dbReference type="Proteomes" id="UP000249065">
    <property type="component" value="Unassembled WGS sequence"/>
</dbReference>
<dbReference type="SUPFAM" id="SSF55486">
    <property type="entry name" value="Metalloproteases ('zincins'), catalytic domain"/>
    <property type="match status" value="1"/>
</dbReference>
<gene>
    <name evidence="1" type="ORF">DOO78_25380</name>
</gene>
<keyword evidence="2" id="KW-1185">Reference proteome</keyword>
<proteinExistence type="predicted"/>
<dbReference type="EMBL" id="QLIX01000041">
    <property type="protein sequence ID" value="RAI54678.1"/>
    <property type="molecule type" value="Genomic_DNA"/>
</dbReference>
<dbReference type="GO" id="GO:0008237">
    <property type="term" value="F:metallopeptidase activity"/>
    <property type="evidence" value="ECO:0007669"/>
    <property type="project" value="InterPro"/>
</dbReference>